<dbReference type="OMA" id="AWQWTSG"/>
<dbReference type="InterPro" id="IPR050828">
    <property type="entry name" value="C-type_lectin/matrix_domain"/>
</dbReference>
<dbReference type="SMART" id="SM00034">
    <property type="entry name" value="CLECT"/>
    <property type="match status" value="1"/>
</dbReference>
<accession>A0A8U7N275</accession>
<evidence type="ECO:0000313" key="4">
    <source>
        <dbReference type="Proteomes" id="UP000694553"/>
    </source>
</evidence>
<accession>A0A8C3DZD2</accession>
<dbReference type="InterPro" id="IPR016187">
    <property type="entry name" value="CTDL_fold"/>
</dbReference>
<gene>
    <name evidence="3" type="primary">REG4</name>
</gene>
<comment type="subcellular location">
    <subcellularLocation>
        <location evidence="1">Cell membrane</location>
        <topology evidence="1">Single-pass type II membrane protein</topology>
    </subcellularLocation>
</comment>
<dbReference type="InterPro" id="IPR016186">
    <property type="entry name" value="C-type_lectin-like/link_sf"/>
</dbReference>
<dbReference type="PROSITE" id="PS00615">
    <property type="entry name" value="C_TYPE_LECTIN_1"/>
    <property type="match status" value="1"/>
</dbReference>
<dbReference type="PROSITE" id="PS50041">
    <property type="entry name" value="C_TYPE_LECTIN_2"/>
    <property type="match status" value="1"/>
</dbReference>
<dbReference type="Proteomes" id="UP000694553">
    <property type="component" value="Unassembled WGS sequence"/>
</dbReference>
<organism evidence="3 4">
    <name type="scientific">Corvus moneduloides</name>
    <name type="common">New Caledonian crow</name>
    <dbReference type="NCBI Taxonomy" id="1196302"/>
    <lineage>
        <taxon>Eukaryota</taxon>
        <taxon>Metazoa</taxon>
        <taxon>Chordata</taxon>
        <taxon>Craniata</taxon>
        <taxon>Vertebrata</taxon>
        <taxon>Euteleostomi</taxon>
        <taxon>Archelosauria</taxon>
        <taxon>Archosauria</taxon>
        <taxon>Dinosauria</taxon>
        <taxon>Saurischia</taxon>
        <taxon>Theropoda</taxon>
        <taxon>Coelurosauria</taxon>
        <taxon>Aves</taxon>
        <taxon>Neognathae</taxon>
        <taxon>Neoaves</taxon>
        <taxon>Telluraves</taxon>
        <taxon>Australaves</taxon>
        <taxon>Passeriformes</taxon>
        <taxon>Corvoidea</taxon>
        <taxon>Corvidae</taxon>
        <taxon>Corvus</taxon>
    </lineage>
</organism>
<dbReference type="AlphaFoldDB" id="A0A8C3DZD2"/>
<protein>
    <submittedName>
        <fullName evidence="3">Rerating family member 4</fullName>
    </submittedName>
</protein>
<dbReference type="InterPro" id="IPR018378">
    <property type="entry name" value="C-type_lectin_CS"/>
</dbReference>
<evidence type="ECO:0000256" key="1">
    <source>
        <dbReference type="ARBA" id="ARBA00004401"/>
    </source>
</evidence>
<keyword evidence="2" id="KW-1015">Disulfide bond</keyword>
<dbReference type="Ensembl" id="ENSCMUT00000014271.2">
    <property type="protein sequence ID" value="ENSCMUP00000013291.2"/>
    <property type="gene ID" value="ENSCMUG00000008333.2"/>
</dbReference>
<dbReference type="Gene3D" id="3.10.100.10">
    <property type="entry name" value="Mannose-Binding Protein A, subunit A"/>
    <property type="match status" value="1"/>
</dbReference>
<dbReference type="PRINTS" id="PR01504">
    <property type="entry name" value="PNCREATITSAP"/>
</dbReference>
<proteinExistence type="predicted"/>
<dbReference type="PANTHER" id="PTHR45710:SF8">
    <property type="entry name" value="RERATING FAMILY MEMBER 4"/>
    <property type="match status" value="1"/>
</dbReference>
<sequence>MAAAARLALLLLGCVGLLHGVGECHGSGAAASVVGPGGSHAPLQAAMLAVPHPCSPQTDGRYINYCPDGWSYYGLSCFKYFSEPRTWDEAERQCQDVKKGAHLAWVEDAYEGLILARAISYYQRAQPVWIGLQKSQESQAWQWTSGNNYSVATGMPGNGARGGRCAVLTHQSGFSTWSSADCSRKHHYVCKFYPFH</sequence>
<dbReference type="InterPro" id="IPR001304">
    <property type="entry name" value="C-type_lectin-like"/>
</dbReference>
<evidence type="ECO:0000256" key="2">
    <source>
        <dbReference type="ARBA" id="ARBA00023157"/>
    </source>
</evidence>
<dbReference type="PANTHER" id="PTHR45710">
    <property type="entry name" value="C-TYPE LECTIN DOMAIN-CONTAINING PROTEIN 180"/>
    <property type="match status" value="1"/>
</dbReference>
<evidence type="ECO:0000313" key="3">
    <source>
        <dbReference type="Ensembl" id="ENSCMUP00000013291.2"/>
    </source>
</evidence>
<dbReference type="SUPFAM" id="SSF56436">
    <property type="entry name" value="C-type lectin-like"/>
    <property type="match status" value="1"/>
</dbReference>
<dbReference type="Pfam" id="PF00059">
    <property type="entry name" value="Lectin_C"/>
    <property type="match status" value="1"/>
</dbReference>
<reference evidence="3" key="2">
    <citation type="submission" date="2025-08" db="UniProtKB">
        <authorList>
            <consortium name="Ensembl"/>
        </authorList>
    </citation>
    <scope>IDENTIFICATION</scope>
</reference>
<reference evidence="3" key="3">
    <citation type="submission" date="2025-09" db="UniProtKB">
        <authorList>
            <consortium name="Ensembl"/>
        </authorList>
    </citation>
    <scope>IDENTIFICATION</scope>
</reference>
<name>A0A8C3DZD2_CORMO</name>
<dbReference type="GO" id="GO:0005886">
    <property type="term" value="C:plasma membrane"/>
    <property type="evidence" value="ECO:0007669"/>
    <property type="project" value="UniProtKB-SubCell"/>
</dbReference>
<keyword evidence="4" id="KW-1185">Reference proteome</keyword>
<reference evidence="4" key="1">
    <citation type="submission" date="2019-10" db="EMBL/GenBank/DDBJ databases">
        <title>Corvus moneduloides (New Caledonian crow) genome, bCorMon1, primary haplotype.</title>
        <authorList>
            <person name="Rutz C."/>
            <person name="Fungtammasan C."/>
            <person name="Mountcastle J."/>
            <person name="Formenti G."/>
            <person name="Chow W."/>
            <person name="Howe K."/>
            <person name="Steele M.P."/>
            <person name="Fernandes J."/>
            <person name="Gilbert M.T.P."/>
            <person name="Fedrigo O."/>
            <person name="Jarvis E.D."/>
            <person name="Gemmell N."/>
        </authorList>
    </citation>
    <scope>NUCLEOTIDE SEQUENCE [LARGE SCALE GENOMIC DNA]</scope>
</reference>